<comment type="caution">
    <text evidence="1">The sequence shown here is derived from an EMBL/GenBank/DDBJ whole genome shotgun (WGS) entry which is preliminary data.</text>
</comment>
<proteinExistence type="predicted"/>
<evidence type="ECO:0000313" key="1">
    <source>
        <dbReference type="EMBL" id="KAF9455253.1"/>
    </source>
</evidence>
<organism evidence="1 2">
    <name type="scientific">Collybia nuda</name>
    <dbReference type="NCBI Taxonomy" id="64659"/>
    <lineage>
        <taxon>Eukaryota</taxon>
        <taxon>Fungi</taxon>
        <taxon>Dikarya</taxon>
        <taxon>Basidiomycota</taxon>
        <taxon>Agaricomycotina</taxon>
        <taxon>Agaricomycetes</taxon>
        <taxon>Agaricomycetidae</taxon>
        <taxon>Agaricales</taxon>
        <taxon>Tricholomatineae</taxon>
        <taxon>Clitocybaceae</taxon>
        <taxon>Collybia</taxon>
    </lineage>
</organism>
<dbReference type="OrthoDB" id="185373at2759"/>
<gene>
    <name evidence="1" type="ORF">BDZ94DRAFT_1316445</name>
</gene>
<name>A0A9P5XPL3_9AGAR</name>
<accession>A0A9P5XPL3</accession>
<evidence type="ECO:0000313" key="2">
    <source>
        <dbReference type="Proteomes" id="UP000807353"/>
    </source>
</evidence>
<reference evidence="1" key="1">
    <citation type="submission" date="2020-11" db="EMBL/GenBank/DDBJ databases">
        <authorList>
            <consortium name="DOE Joint Genome Institute"/>
            <person name="Ahrendt S."/>
            <person name="Riley R."/>
            <person name="Andreopoulos W."/>
            <person name="Labutti K."/>
            <person name="Pangilinan J."/>
            <person name="Ruiz-Duenas F.J."/>
            <person name="Barrasa J.M."/>
            <person name="Sanchez-Garcia M."/>
            <person name="Camarero S."/>
            <person name="Miyauchi S."/>
            <person name="Serrano A."/>
            <person name="Linde D."/>
            <person name="Babiker R."/>
            <person name="Drula E."/>
            <person name="Ayuso-Fernandez I."/>
            <person name="Pacheco R."/>
            <person name="Padilla G."/>
            <person name="Ferreira P."/>
            <person name="Barriuso J."/>
            <person name="Kellner H."/>
            <person name="Castanera R."/>
            <person name="Alfaro M."/>
            <person name="Ramirez L."/>
            <person name="Pisabarro A.G."/>
            <person name="Kuo A."/>
            <person name="Tritt A."/>
            <person name="Lipzen A."/>
            <person name="He G."/>
            <person name="Yan M."/>
            <person name="Ng V."/>
            <person name="Cullen D."/>
            <person name="Martin F."/>
            <person name="Rosso M.-N."/>
            <person name="Henrissat B."/>
            <person name="Hibbett D."/>
            <person name="Martinez A.T."/>
            <person name="Grigoriev I.V."/>
        </authorList>
    </citation>
    <scope>NUCLEOTIDE SEQUENCE</scope>
    <source>
        <strain evidence="1">CBS 247.69</strain>
    </source>
</reference>
<sequence>MLVAFRRSLVHNRFLFVRAKLCSSVTHTSFESSTNYKPSLSHLKAFLKKPANHPNTHAYINTYLDHNLTTVSNAAALYEELIATLLRQHFYKEAIEIYQRMLNEAIVPTLETRARMVALAFSLFGSADEMAKAVDVLVDDSLTQATLRVSWSTPFILRLLAAASHIFKIYWWLGQATSYLHKDWCPNLSRRRSVMVMWMLRSQRYSSIGITRQQALTRSIMEKHPDDVGKYITPSLEQLKRDVNPHAFSSLPLEHILLRAILAGTPVPRYTRPNSYVAERIRQGRIWFFVQVRLALGNQT</sequence>
<dbReference type="EMBL" id="MU150848">
    <property type="protein sequence ID" value="KAF9455253.1"/>
    <property type="molecule type" value="Genomic_DNA"/>
</dbReference>
<keyword evidence="2" id="KW-1185">Reference proteome</keyword>
<dbReference type="AlphaFoldDB" id="A0A9P5XPL3"/>
<dbReference type="Proteomes" id="UP000807353">
    <property type="component" value="Unassembled WGS sequence"/>
</dbReference>
<protein>
    <submittedName>
        <fullName evidence="1">Uncharacterized protein</fullName>
    </submittedName>
</protein>